<evidence type="ECO:0000256" key="1">
    <source>
        <dbReference type="ARBA" id="ARBA00004651"/>
    </source>
</evidence>
<gene>
    <name evidence="8" type="ORF">UFOPK3547_01244</name>
</gene>
<evidence type="ECO:0000259" key="7">
    <source>
        <dbReference type="SMART" id="SM00014"/>
    </source>
</evidence>
<keyword evidence="5" id="KW-1133">Transmembrane helix</keyword>
<feature type="domain" description="Phosphatidic acid phosphatase type 2/haloperoxidase" evidence="7">
    <location>
        <begin position="77"/>
        <end position="187"/>
    </location>
</feature>
<dbReference type="SUPFAM" id="SSF48317">
    <property type="entry name" value="Acid phosphatase/Vanadium-dependent haloperoxidase"/>
    <property type="match status" value="1"/>
</dbReference>
<protein>
    <submittedName>
        <fullName evidence="8">Unannotated protein</fullName>
    </submittedName>
</protein>
<evidence type="ECO:0000313" key="8">
    <source>
        <dbReference type="EMBL" id="CAB4346087.1"/>
    </source>
</evidence>
<dbReference type="SMART" id="SM00014">
    <property type="entry name" value="acidPPc"/>
    <property type="match status" value="1"/>
</dbReference>
<keyword evidence="3" id="KW-0812">Transmembrane</keyword>
<dbReference type="InterPro" id="IPR036938">
    <property type="entry name" value="PAP2/HPO_sf"/>
</dbReference>
<evidence type="ECO:0000256" key="5">
    <source>
        <dbReference type="ARBA" id="ARBA00022989"/>
    </source>
</evidence>
<dbReference type="Pfam" id="PF01569">
    <property type="entry name" value="PAP2"/>
    <property type="match status" value="1"/>
</dbReference>
<keyword evidence="6" id="KW-0472">Membrane</keyword>
<dbReference type="AlphaFoldDB" id="A0A6J5ZZ52"/>
<keyword evidence="2" id="KW-1003">Cell membrane</keyword>
<name>A0A6J5ZZ52_9ZZZZ</name>
<evidence type="ECO:0000256" key="4">
    <source>
        <dbReference type="ARBA" id="ARBA00022801"/>
    </source>
</evidence>
<keyword evidence="4" id="KW-0378">Hydrolase</keyword>
<dbReference type="PANTHER" id="PTHR14969:SF62">
    <property type="entry name" value="DECAPRENYLPHOSPHORYL-5-PHOSPHORIBOSE PHOSPHATASE RV3807C-RELATED"/>
    <property type="match status" value="1"/>
</dbReference>
<reference evidence="8" key="1">
    <citation type="submission" date="2020-05" db="EMBL/GenBank/DDBJ databases">
        <authorList>
            <person name="Chiriac C."/>
            <person name="Salcher M."/>
            <person name="Ghai R."/>
            <person name="Kavagutti S V."/>
        </authorList>
    </citation>
    <scope>NUCLEOTIDE SEQUENCE</scope>
</reference>
<comment type="subcellular location">
    <subcellularLocation>
        <location evidence="1">Cell membrane</location>
        <topology evidence="1">Multi-pass membrane protein</topology>
    </subcellularLocation>
</comment>
<dbReference type="GO" id="GO:0005886">
    <property type="term" value="C:plasma membrane"/>
    <property type="evidence" value="ECO:0007669"/>
    <property type="project" value="UniProtKB-SubCell"/>
</dbReference>
<dbReference type="GO" id="GO:0016787">
    <property type="term" value="F:hydrolase activity"/>
    <property type="evidence" value="ECO:0007669"/>
    <property type="project" value="UniProtKB-KW"/>
</dbReference>
<evidence type="ECO:0000256" key="2">
    <source>
        <dbReference type="ARBA" id="ARBA00022475"/>
    </source>
</evidence>
<dbReference type="Gene3D" id="1.20.144.10">
    <property type="entry name" value="Phosphatidic acid phosphatase type 2/haloperoxidase"/>
    <property type="match status" value="1"/>
</dbReference>
<evidence type="ECO:0000256" key="3">
    <source>
        <dbReference type="ARBA" id="ARBA00022692"/>
    </source>
</evidence>
<evidence type="ECO:0000256" key="6">
    <source>
        <dbReference type="ARBA" id="ARBA00023136"/>
    </source>
</evidence>
<dbReference type="PANTHER" id="PTHR14969">
    <property type="entry name" value="SPHINGOSINE-1-PHOSPHATE PHOSPHOHYDROLASE"/>
    <property type="match status" value="1"/>
</dbReference>
<dbReference type="InterPro" id="IPR000326">
    <property type="entry name" value="PAP2/HPO"/>
</dbReference>
<proteinExistence type="predicted"/>
<sequence length="195" mass="20067">MSDSQSNTFDNEAQSGWLDSVHRIDALLYASVAASSTPALDRSMAVISDAANLSKPWLASAAVMALAGGQRGRRAALFGLASLTVSSTVVNLVMKPLSDRRRPDRIEHGVIEARHVEMPRSTSFPSGHSASGFAFAAGVGHVSPLGGALLSLPAAAVAYSRVHTGVHYPGDVVGGAVAGAVLAKLTCAALERYSA</sequence>
<organism evidence="8">
    <name type="scientific">freshwater metagenome</name>
    <dbReference type="NCBI Taxonomy" id="449393"/>
    <lineage>
        <taxon>unclassified sequences</taxon>
        <taxon>metagenomes</taxon>
        <taxon>ecological metagenomes</taxon>
    </lineage>
</organism>
<dbReference type="EMBL" id="CAESAN010000111">
    <property type="protein sequence ID" value="CAB4346087.1"/>
    <property type="molecule type" value="Genomic_DNA"/>
</dbReference>
<accession>A0A6J5ZZ52</accession>